<accession>A0A8K0WM37</accession>
<feature type="domain" description="Aminotransferase class I/classII large" evidence="5">
    <location>
        <begin position="30"/>
        <end position="138"/>
    </location>
</feature>
<dbReference type="InterPro" id="IPR015424">
    <property type="entry name" value="PyrdxlP-dep_Trfase"/>
</dbReference>
<dbReference type="OrthoDB" id="2414662at2759"/>
<keyword evidence="2" id="KW-0032">Aminotransferase</keyword>
<evidence type="ECO:0000256" key="4">
    <source>
        <dbReference type="ARBA" id="ARBA00022898"/>
    </source>
</evidence>
<evidence type="ECO:0000259" key="5">
    <source>
        <dbReference type="Pfam" id="PF00155"/>
    </source>
</evidence>
<dbReference type="Proteomes" id="UP000813444">
    <property type="component" value="Unassembled WGS sequence"/>
</dbReference>
<sequence>MKGRDKSRTIRGTVVDTWSGYLTRTSPVQPIVNMGQGFFEYNPPDFIINSSREALLKVECNQYAPAKGKPSLKKAVAEQYTHRLGRPIDADTEVTITTGANEGILSALMAFVEMEDEAIVFEPLFDQCISNIGMACAPISNHQVCHRFASKLSTSADHPEGDKDFFMEACPRLATCIP</sequence>
<dbReference type="PANTHER" id="PTHR43807">
    <property type="entry name" value="FI04487P"/>
    <property type="match status" value="1"/>
</dbReference>
<protein>
    <submittedName>
        <fullName evidence="6">Pyridoxal phosphate-dependent transferase</fullName>
    </submittedName>
</protein>
<dbReference type="GO" id="GO:0030170">
    <property type="term" value="F:pyridoxal phosphate binding"/>
    <property type="evidence" value="ECO:0007669"/>
    <property type="project" value="InterPro"/>
</dbReference>
<reference evidence="6" key="1">
    <citation type="journal article" date="2021" name="Nat. Commun.">
        <title>Genetic determinants of endophytism in the Arabidopsis root mycobiome.</title>
        <authorList>
            <person name="Mesny F."/>
            <person name="Miyauchi S."/>
            <person name="Thiergart T."/>
            <person name="Pickel B."/>
            <person name="Atanasova L."/>
            <person name="Karlsson M."/>
            <person name="Huettel B."/>
            <person name="Barry K.W."/>
            <person name="Haridas S."/>
            <person name="Chen C."/>
            <person name="Bauer D."/>
            <person name="Andreopoulos W."/>
            <person name="Pangilinan J."/>
            <person name="LaButti K."/>
            <person name="Riley R."/>
            <person name="Lipzen A."/>
            <person name="Clum A."/>
            <person name="Drula E."/>
            <person name="Henrissat B."/>
            <person name="Kohler A."/>
            <person name="Grigoriev I.V."/>
            <person name="Martin F.M."/>
            <person name="Hacquard S."/>
        </authorList>
    </citation>
    <scope>NUCLEOTIDE SEQUENCE</scope>
    <source>
        <strain evidence="6">MPI-CAGE-CH-0235</strain>
    </source>
</reference>
<dbReference type="AlphaFoldDB" id="A0A8K0WM37"/>
<keyword evidence="3 6" id="KW-0808">Transferase</keyword>
<evidence type="ECO:0000313" key="6">
    <source>
        <dbReference type="EMBL" id="KAH7309674.1"/>
    </source>
</evidence>
<dbReference type="PANTHER" id="PTHR43807:SF20">
    <property type="entry name" value="FI04487P"/>
    <property type="match status" value="1"/>
</dbReference>
<comment type="caution">
    <text evidence="6">The sequence shown here is derived from an EMBL/GenBank/DDBJ whole genome shotgun (WGS) entry which is preliminary data.</text>
</comment>
<organism evidence="6 7">
    <name type="scientific">Stachybotrys elegans</name>
    <dbReference type="NCBI Taxonomy" id="80388"/>
    <lineage>
        <taxon>Eukaryota</taxon>
        <taxon>Fungi</taxon>
        <taxon>Dikarya</taxon>
        <taxon>Ascomycota</taxon>
        <taxon>Pezizomycotina</taxon>
        <taxon>Sordariomycetes</taxon>
        <taxon>Hypocreomycetidae</taxon>
        <taxon>Hypocreales</taxon>
        <taxon>Stachybotryaceae</taxon>
        <taxon>Stachybotrys</taxon>
    </lineage>
</organism>
<name>A0A8K0WM37_9HYPO</name>
<gene>
    <name evidence="6" type="ORF">B0I35DRAFT_463628</name>
</gene>
<keyword evidence="4" id="KW-0663">Pyridoxal phosphate</keyword>
<evidence type="ECO:0000256" key="1">
    <source>
        <dbReference type="ARBA" id="ARBA00001933"/>
    </source>
</evidence>
<dbReference type="Gene3D" id="3.90.1150.10">
    <property type="entry name" value="Aspartate Aminotransferase, domain 1"/>
    <property type="match status" value="1"/>
</dbReference>
<dbReference type="Gene3D" id="3.40.640.10">
    <property type="entry name" value="Type I PLP-dependent aspartate aminotransferase-like (Major domain)"/>
    <property type="match status" value="1"/>
</dbReference>
<evidence type="ECO:0000256" key="2">
    <source>
        <dbReference type="ARBA" id="ARBA00022576"/>
    </source>
</evidence>
<proteinExistence type="predicted"/>
<evidence type="ECO:0000313" key="7">
    <source>
        <dbReference type="Proteomes" id="UP000813444"/>
    </source>
</evidence>
<dbReference type="InterPro" id="IPR004839">
    <property type="entry name" value="Aminotransferase_I/II_large"/>
</dbReference>
<evidence type="ECO:0000256" key="3">
    <source>
        <dbReference type="ARBA" id="ARBA00022679"/>
    </source>
</evidence>
<dbReference type="Pfam" id="PF00155">
    <property type="entry name" value="Aminotran_1_2"/>
    <property type="match status" value="1"/>
</dbReference>
<comment type="cofactor">
    <cofactor evidence="1">
        <name>pyridoxal 5'-phosphate</name>
        <dbReference type="ChEBI" id="CHEBI:597326"/>
    </cofactor>
</comment>
<dbReference type="GO" id="GO:0016212">
    <property type="term" value="F:kynurenine-oxoglutarate transaminase activity"/>
    <property type="evidence" value="ECO:0007669"/>
    <property type="project" value="TreeGrafter"/>
</dbReference>
<dbReference type="EMBL" id="JAGPNK010000013">
    <property type="protein sequence ID" value="KAH7309674.1"/>
    <property type="molecule type" value="Genomic_DNA"/>
</dbReference>
<keyword evidence="7" id="KW-1185">Reference proteome</keyword>
<dbReference type="SUPFAM" id="SSF53383">
    <property type="entry name" value="PLP-dependent transferases"/>
    <property type="match status" value="1"/>
</dbReference>
<dbReference type="InterPro" id="IPR051326">
    <property type="entry name" value="Kynurenine-oxoglutarate_AT"/>
</dbReference>
<dbReference type="GO" id="GO:0005739">
    <property type="term" value="C:mitochondrion"/>
    <property type="evidence" value="ECO:0007669"/>
    <property type="project" value="TreeGrafter"/>
</dbReference>
<dbReference type="InterPro" id="IPR015422">
    <property type="entry name" value="PyrdxlP-dep_Trfase_small"/>
</dbReference>
<dbReference type="InterPro" id="IPR015421">
    <property type="entry name" value="PyrdxlP-dep_Trfase_major"/>
</dbReference>